<gene>
    <name evidence="5" type="ORF">METZ01_LOCUS248741</name>
</gene>
<evidence type="ECO:0000256" key="1">
    <source>
        <dbReference type="ARBA" id="ARBA00010396"/>
    </source>
</evidence>
<dbReference type="GO" id="GO:0005737">
    <property type="term" value="C:cytoplasm"/>
    <property type="evidence" value="ECO:0007669"/>
    <property type="project" value="TreeGrafter"/>
</dbReference>
<evidence type="ECO:0000256" key="2">
    <source>
        <dbReference type="ARBA" id="ARBA00022603"/>
    </source>
</evidence>
<keyword evidence="2" id="KW-0489">Methyltransferase</keyword>
<evidence type="ECO:0008006" key="6">
    <source>
        <dbReference type="Google" id="ProtNLM"/>
    </source>
</evidence>
<feature type="non-terminal residue" evidence="5">
    <location>
        <position position="199"/>
    </location>
</feature>
<dbReference type="GO" id="GO:0071424">
    <property type="term" value="F:rRNA (cytosine-N4-)-methyltransferase activity"/>
    <property type="evidence" value="ECO:0007669"/>
    <property type="project" value="TreeGrafter"/>
</dbReference>
<organism evidence="5">
    <name type="scientific">marine metagenome</name>
    <dbReference type="NCBI Taxonomy" id="408172"/>
    <lineage>
        <taxon>unclassified sequences</taxon>
        <taxon>metagenomes</taxon>
        <taxon>ecological metagenomes</taxon>
    </lineage>
</organism>
<dbReference type="InterPro" id="IPR023397">
    <property type="entry name" value="SAM-dep_MeTrfase_MraW_recog"/>
</dbReference>
<keyword evidence="3" id="KW-0808">Transferase</keyword>
<dbReference type="PANTHER" id="PTHR11265">
    <property type="entry name" value="S-ADENOSYL-METHYLTRANSFERASE MRAW"/>
    <property type="match status" value="1"/>
</dbReference>
<name>A0A382I9G9_9ZZZZ</name>
<dbReference type="Pfam" id="PF01795">
    <property type="entry name" value="Methyltransf_5"/>
    <property type="match status" value="1"/>
</dbReference>
<evidence type="ECO:0000256" key="3">
    <source>
        <dbReference type="ARBA" id="ARBA00022679"/>
    </source>
</evidence>
<dbReference type="GO" id="GO:0070475">
    <property type="term" value="P:rRNA base methylation"/>
    <property type="evidence" value="ECO:0007669"/>
    <property type="project" value="TreeGrafter"/>
</dbReference>
<protein>
    <recommendedName>
        <fullName evidence="6">16S rRNA (Cytosine(1402)-N(4))-methyltransferase</fullName>
    </recommendedName>
</protein>
<dbReference type="EMBL" id="UINC01065823">
    <property type="protein sequence ID" value="SVB95887.1"/>
    <property type="molecule type" value="Genomic_DNA"/>
</dbReference>
<keyword evidence="4" id="KW-0949">S-adenosyl-L-methionine</keyword>
<evidence type="ECO:0000256" key="4">
    <source>
        <dbReference type="ARBA" id="ARBA00022691"/>
    </source>
</evidence>
<dbReference type="NCBIfam" id="TIGR00006">
    <property type="entry name" value="16S rRNA (cytosine(1402)-N(4))-methyltransferase RsmH"/>
    <property type="match status" value="1"/>
</dbReference>
<dbReference type="InterPro" id="IPR029063">
    <property type="entry name" value="SAM-dependent_MTases_sf"/>
</dbReference>
<dbReference type="SUPFAM" id="SSF53335">
    <property type="entry name" value="S-adenosyl-L-methionine-dependent methyltransferases"/>
    <property type="match status" value="1"/>
</dbReference>
<accession>A0A382I9G9</accession>
<dbReference type="InterPro" id="IPR002903">
    <property type="entry name" value="RsmH"/>
</dbReference>
<comment type="similarity">
    <text evidence="1">Belongs to the methyltransferase superfamily. RsmH family.</text>
</comment>
<evidence type="ECO:0000313" key="5">
    <source>
        <dbReference type="EMBL" id="SVB95887.1"/>
    </source>
</evidence>
<sequence>MVDQVITNLIADKKGNYVDCTFGLGGHAFAILKRLDLEAKLTGIDRDPESLLRVNEVLEKDKRFSFINDKFGNIQNHFDSMSLDGILVDLGISSNQLDNPERGFSFQLKGPLDMRMSQSDKVSAETWINKSTKEEIAKVLWEVGEERHSRKISESICKERDLKPIDTTQRLSEIILASKPRRSKKHPATNVFRAIRMEV</sequence>
<proteinExistence type="inferred from homology"/>
<reference evidence="5" key="1">
    <citation type="submission" date="2018-05" db="EMBL/GenBank/DDBJ databases">
        <authorList>
            <person name="Lanie J.A."/>
            <person name="Ng W.-L."/>
            <person name="Kazmierczak K.M."/>
            <person name="Andrzejewski T.M."/>
            <person name="Davidsen T.M."/>
            <person name="Wayne K.J."/>
            <person name="Tettelin H."/>
            <person name="Glass J.I."/>
            <person name="Rusch D."/>
            <person name="Podicherti R."/>
            <person name="Tsui H.-C.T."/>
            <person name="Winkler M.E."/>
        </authorList>
    </citation>
    <scope>NUCLEOTIDE SEQUENCE</scope>
</reference>
<dbReference type="Gene3D" id="1.10.150.170">
    <property type="entry name" value="Putative methyltransferase TM0872, insert domain"/>
    <property type="match status" value="1"/>
</dbReference>
<dbReference type="PANTHER" id="PTHR11265:SF0">
    <property type="entry name" value="12S RRNA N4-METHYLCYTIDINE METHYLTRANSFERASE"/>
    <property type="match status" value="1"/>
</dbReference>
<dbReference type="Gene3D" id="3.40.50.150">
    <property type="entry name" value="Vaccinia Virus protein VP39"/>
    <property type="match status" value="1"/>
</dbReference>
<dbReference type="SUPFAM" id="SSF81799">
    <property type="entry name" value="Putative methyltransferase TM0872, insert domain"/>
    <property type="match status" value="1"/>
</dbReference>
<dbReference type="AlphaFoldDB" id="A0A382I9G9"/>